<name>A0A238WWZ4_9RHOB</name>
<accession>A0A238WWZ4</accession>
<reference evidence="2" key="1">
    <citation type="submission" date="2017-06" db="EMBL/GenBank/DDBJ databases">
        <authorList>
            <person name="Varghese N."/>
            <person name="Submissions S."/>
        </authorList>
    </citation>
    <scope>NUCLEOTIDE SEQUENCE [LARGE SCALE GENOMIC DNA]</scope>
    <source>
        <strain evidence="2">DSM 26170</strain>
    </source>
</reference>
<dbReference type="Proteomes" id="UP000198409">
    <property type="component" value="Unassembled WGS sequence"/>
</dbReference>
<dbReference type="AlphaFoldDB" id="A0A238WWZ4"/>
<evidence type="ECO:0000313" key="1">
    <source>
        <dbReference type="EMBL" id="SNR51016.1"/>
    </source>
</evidence>
<evidence type="ECO:0000313" key="2">
    <source>
        <dbReference type="Proteomes" id="UP000198409"/>
    </source>
</evidence>
<proteinExistence type="predicted"/>
<dbReference type="RefSeq" id="WP_165456251.1">
    <property type="nucleotide sequence ID" value="NZ_FZNM01000006.1"/>
</dbReference>
<dbReference type="EMBL" id="FZNM01000006">
    <property type="protein sequence ID" value="SNR51016.1"/>
    <property type="molecule type" value="Genomic_DNA"/>
</dbReference>
<sequence>MKSTRPQEAESDQIMNGHLEQWKRLMEREAVPKRLRELASALREALTAAHGPPRP</sequence>
<gene>
    <name evidence="1" type="ORF">SAMN06265378_106167</name>
</gene>
<protein>
    <submittedName>
        <fullName evidence="1">Uncharacterized protein</fullName>
    </submittedName>
</protein>
<organism evidence="1 2">
    <name type="scientific">Paracoccus sediminis</name>
    <dbReference type="NCBI Taxonomy" id="1214787"/>
    <lineage>
        <taxon>Bacteria</taxon>
        <taxon>Pseudomonadati</taxon>
        <taxon>Pseudomonadota</taxon>
        <taxon>Alphaproteobacteria</taxon>
        <taxon>Rhodobacterales</taxon>
        <taxon>Paracoccaceae</taxon>
        <taxon>Paracoccus</taxon>
    </lineage>
</organism>